<evidence type="ECO:0000256" key="3">
    <source>
        <dbReference type="ARBA" id="ARBA00022679"/>
    </source>
</evidence>
<evidence type="ECO:0000256" key="6">
    <source>
        <dbReference type="ARBA" id="ARBA00023136"/>
    </source>
</evidence>
<dbReference type="GO" id="GO:0016020">
    <property type="term" value="C:membrane"/>
    <property type="evidence" value="ECO:0007669"/>
    <property type="project" value="UniProtKB-SubCell"/>
</dbReference>
<gene>
    <name evidence="10" type="ORF">SCLO_1019300</name>
</gene>
<feature type="transmembrane region" description="Helical" evidence="8">
    <location>
        <begin position="53"/>
        <end position="74"/>
    </location>
</feature>
<evidence type="ECO:0000256" key="7">
    <source>
        <dbReference type="ARBA" id="ARBA00023169"/>
    </source>
</evidence>
<evidence type="ECO:0000256" key="1">
    <source>
        <dbReference type="ARBA" id="ARBA00004141"/>
    </source>
</evidence>
<comment type="subcellular location">
    <subcellularLocation>
        <location evidence="1">Membrane</location>
        <topology evidence="1">Multi-pass membrane protein</topology>
    </subcellularLocation>
</comment>
<dbReference type="Pfam" id="PF02397">
    <property type="entry name" value="Bac_transf"/>
    <property type="match status" value="1"/>
</dbReference>
<comment type="similarity">
    <text evidence="2">Belongs to the bacterial sugar transferase family.</text>
</comment>
<dbReference type="OrthoDB" id="9808602at2"/>
<dbReference type="Pfam" id="PF13727">
    <property type="entry name" value="CoA_binding_3"/>
    <property type="match status" value="1"/>
</dbReference>
<evidence type="ECO:0000256" key="8">
    <source>
        <dbReference type="SAM" id="Phobius"/>
    </source>
</evidence>
<dbReference type="Gene3D" id="3.40.50.720">
    <property type="entry name" value="NAD(P)-binding Rossmann-like Domain"/>
    <property type="match status" value="1"/>
</dbReference>
<dbReference type="InterPro" id="IPR017473">
    <property type="entry name" value="Undecaprenyl-P_gluc_Ptfrase"/>
</dbReference>
<keyword evidence="5 8" id="KW-1133">Transmembrane helix</keyword>
<dbReference type="AlphaFoldDB" id="A0A1E1F369"/>
<feature type="transmembrane region" description="Helical" evidence="8">
    <location>
        <begin position="26"/>
        <end position="47"/>
    </location>
</feature>
<dbReference type="GO" id="GO:0089702">
    <property type="term" value="F:undecaprenyl-phosphate glucose phosphotransferase activity"/>
    <property type="evidence" value="ECO:0007669"/>
    <property type="project" value="TreeGrafter"/>
</dbReference>
<dbReference type="EMBL" id="AP017655">
    <property type="protein sequence ID" value="BAV64970.1"/>
    <property type="molecule type" value="Genomic_DNA"/>
</dbReference>
<evidence type="ECO:0000256" key="2">
    <source>
        <dbReference type="ARBA" id="ARBA00006464"/>
    </source>
</evidence>
<keyword evidence="6 8" id="KW-0472">Membrane</keyword>
<dbReference type="NCBIfam" id="TIGR03025">
    <property type="entry name" value="EPS_sugtrans"/>
    <property type="match status" value="1"/>
</dbReference>
<evidence type="ECO:0000256" key="5">
    <source>
        <dbReference type="ARBA" id="ARBA00022989"/>
    </source>
</evidence>
<feature type="transmembrane region" description="Helical" evidence="8">
    <location>
        <begin position="118"/>
        <end position="140"/>
    </location>
</feature>
<keyword evidence="4 8" id="KW-0812">Transmembrane</keyword>
<dbReference type="GO" id="GO:0009242">
    <property type="term" value="P:colanic acid biosynthetic process"/>
    <property type="evidence" value="ECO:0007669"/>
    <property type="project" value="TreeGrafter"/>
</dbReference>
<keyword evidence="3" id="KW-0808">Transferase</keyword>
<sequence length="479" mass="54503">MPIQGSDADFRTSGIFQQYGAILVRLCRIVDTLLIVLAMLLCVRAVWPSPREAVVDALLCVAVLEFTASFFHLSRSWRVVRLRHEIADLGSYWTISFLALLGLFWLLGDLPFARISEWLPVMTAWYAAALAAIILFHLAVRMGLRYYRAFGHDHRNAAFIGATETAERLQAVFARQRWMGIRSLGVFDDRQPGDDRTAAIPADQMRGSVDALYDLARQGAVSRIYVTLPMAAEQRIKAIIDRFGDTTASIYYCPPLFRLDLVGARWDDVYGQPVVSVVESPFEGYSRIVKRIEDIALTLLALPFLLTVTAIVAVAIKLDSPGPVFYRQLRYGLDGKPFRIWKFRSMHVSDSDHFVQARRGDNRITRVGGFLRRTSIDELPQFLNVLRGNMSVIGPRPHPIALDESFRPVIRRYSVRHKIKPGITGLAQINGWRGETETLDKMEQRVVHDIEYLRRWSLWLDLKILARTVLVPFADRNAF</sequence>
<keyword evidence="11" id="KW-1185">Reference proteome</keyword>
<evidence type="ECO:0000259" key="9">
    <source>
        <dbReference type="Pfam" id="PF02397"/>
    </source>
</evidence>
<dbReference type="PANTHER" id="PTHR30576:SF21">
    <property type="entry name" value="UDP-GLUCOSE:UNDECAPRENYL-PHOSPHATE GLUCOSE-1-PHOSPHATE TRANSFERASE"/>
    <property type="match status" value="1"/>
</dbReference>
<dbReference type="Proteomes" id="UP000218272">
    <property type="component" value="Chromosome SCLO_1"/>
</dbReference>
<protein>
    <submittedName>
        <fullName evidence="10">Capsular polysaccharide biosynthesis protein</fullName>
    </submittedName>
</protein>
<dbReference type="InterPro" id="IPR017475">
    <property type="entry name" value="EPS_sugar_tfrase"/>
</dbReference>
<organism evidence="10 11">
    <name type="scientific">Sphingobium cloacae</name>
    <dbReference type="NCBI Taxonomy" id="120107"/>
    <lineage>
        <taxon>Bacteria</taxon>
        <taxon>Pseudomonadati</taxon>
        <taxon>Pseudomonadota</taxon>
        <taxon>Alphaproteobacteria</taxon>
        <taxon>Sphingomonadales</taxon>
        <taxon>Sphingomonadaceae</taxon>
        <taxon>Sphingobium</taxon>
    </lineage>
</organism>
<dbReference type="RefSeq" id="WP_066517989.1">
    <property type="nucleotide sequence ID" value="NZ_AP017655.1"/>
</dbReference>
<dbReference type="PANTHER" id="PTHR30576">
    <property type="entry name" value="COLANIC BIOSYNTHESIS UDP-GLUCOSE LIPID CARRIER TRANSFERASE"/>
    <property type="match status" value="1"/>
</dbReference>
<accession>A0A1E1F369</accession>
<feature type="domain" description="Bacterial sugar transferase" evidence="9">
    <location>
        <begin position="290"/>
        <end position="471"/>
    </location>
</feature>
<evidence type="ECO:0000313" key="11">
    <source>
        <dbReference type="Proteomes" id="UP000218272"/>
    </source>
</evidence>
<keyword evidence="7" id="KW-0270">Exopolysaccharide synthesis</keyword>
<dbReference type="KEGG" id="sclo:SCLO_1019300"/>
<proteinExistence type="inferred from homology"/>
<dbReference type="InterPro" id="IPR003362">
    <property type="entry name" value="Bact_transf"/>
</dbReference>
<dbReference type="NCBIfam" id="TIGR03023">
    <property type="entry name" value="WcaJ_sugtrans"/>
    <property type="match status" value="1"/>
</dbReference>
<feature type="transmembrane region" description="Helical" evidence="8">
    <location>
        <begin position="86"/>
        <end position="106"/>
    </location>
</feature>
<dbReference type="GO" id="GO:0000271">
    <property type="term" value="P:polysaccharide biosynthetic process"/>
    <property type="evidence" value="ECO:0007669"/>
    <property type="project" value="UniProtKB-KW"/>
</dbReference>
<feature type="transmembrane region" description="Helical" evidence="8">
    <location>
        <begin position="295"/>
        <end position="316"/>
    </location>
</feature>
<evidence type="ECO:0000256" key="4">
    <source>
        <dbReference type="ARBA" id="ARBA00022692"/>
    </source>
</evidence>
<evidence type="ECO:0000313" key="10">
    <source>
        <dbReference type="EMBL" id="BAV64970.1"/>
    </source>
</evidence>
<name>A0A1E1F369_9SPHN</name>
<reference evidence="10 11" key="1">
    <citation type="submission" date="2016-10" db="EMBL/GenBank/DDBJ databases">
        <title>Complete Genome Sequence of the Nonylphenol-Degrading Bacterium Sphingobium cloacae JCM 10874T.</title>
        <authorList>
            <person name="Ootsuka M."/>
            <person name="Nishizawa T."/>
            <person name="Ohta H."/>
        </authorList>
    </citation>
    <scope>NUCLEOTIDE SEQUENCE [LARGE SCALE GENOMIC DNA]</scope>
    <source>
        <strain evidence="10 11">JCM 10874</strain>
    </source>
</reference>